<proteinExistence type="predicted"/>
<feature type="signal peptide" evidence="2">
    <location>
        <begin position="1"/>
        <end position="41"/>
    </location>
</feature>
<dbReference type="Proteomes" id="UP000604117">
    <property type="component" value="Unassembled WGS sequence"/>
</dbReference>
<feature type="region of interest" description="Disordered" evidence="1">
    <location>
        <begin position="284"/>
        <end position="309"/>
    </location>
</feature>
<dbReference type="PROSITE" id="PS51318">
    <property type="entry name" value="TAT"/>
    <property type="match status" value="1"/>
</dbReference>
<protein>
    <submittedName>
        <fullName evidence="3">Uncharacterized protein</fullName>
    </submittedName>
</protein>
<feature type="compositionally biased region" description="Pro residues" evidence="1">
    <location>
        <begin position="300"/>
        <end position="309"/>
    </location>
</feature>
<dbReference type="InterPro" id="IPR006311">
    <property type="entry name" value="TAT_signal"/>
</dbReference>
<sequence length="309" mass="31835">MSEETQNNIGRRRLLRRASTVAAGVVGAGAVGATVSSPAQAAPGDALVEGANTKMTPTSFVGDSADALLTLENAGGAALLLGPSGDLGEQIEAGVKVPVGSISVNGWGDLQVIQYPGQVDYLYTSLTTSQMNPISPQRLLDTRTSEGRKYVINPGVLDSSGRMKPDTTIHLRLDYFISGASAMHGNLTATGATRSGYLVVFPYGTPKPPTSTLNYPPSSTLGSLANAFVVGHGWKGDYPNGDETDAISIYNAGGLAHVLLDINAFTYAAGWAVLGEGLEIGSDPAARKAGGTKLKGRGPAPRPGQPRQG</sequence>
<evidence type="ECO:0000256" key="1">
    <source>
        <dbReference type="SAM" id="MobiDB-lite"/>
    </source>
</evidence>
<gene>
    <name evidence="3" type="ORF">Asi02nite_06620</name>
</gene>
<dbReference type="RefSeq" id="WP_203710626.1">
    <property type="nucleotide sequence ID" value="NZ_BONE01000003.1"/>
</dbReference>
<name>A0ABQ4CIM1_9ACTN</name>
<evidence type="ECO:0000313" key="4">
    <source>
        <dbReference type="Proteomes" id="UP000604117"/>
    </source>
</evidence>
<evidence type="ECO:0000256" key="2">
    <source>
        <dbReference type="SAM" id="SignalP"/>
    </source>
</evidence>
<reference evidence="3 4" key="1">
    <citation type="submission" date="2021-01" db="EMBL/GenBank/DDBJ databases">
        <title>Whole genome shotgun sequence of Asanoa siamensis NBRC 107932.</title>
        <authorList>
            <person name="Komaki H."/>
            <person name="Tamura T."/>
        </authorList>
    </citation>
    <scope>NUCLEOTIDE SEQUENCE [LARGE SCALE GENOMIC DNA]</scope>
    <source>
        <strain evidence="3 4">NBRC 107932</strain>
    </source>
</reference>
<feature type="chain" id="PRO_5046259129" evidence="2">
    <location>
        <begin position="42"/>
        <end position="309"/>
    </location>
</feature>
<comment type="caution">
    <text evidence="3">The sequence shown here is derived from an EMBL/GenBank/DDBJ whole genome shotgun (WGS) entry which is preliminary data.</text>
</comment>
<evidence type="ECO:0000313" key="3">
    <source>
        <dbReference type="EMBL" id="GIF71144.1"/>
    </source>
</evidence>
<dbReference type="EMBL" id="BONE01000003">
    <property type="protein sequence ID" value="GIF71144.1"/>
    <property type="molecule type" value="Genomic_DNA"/>
</dbReference>
<accession>A0ABQ4CIM1</accession>
<organism evidence="3 4">
    <name type="scientific">Asanoa siamensis</name>
    <dbReference type="NCBI Taxonomy" id="926357"/>
    <lineage>
        <taxon>Bacteria</taxon>
        <taxon>Bacillati</taxon>
        <taxon>Actinomycetota</taxon>
        <taxon>Actinomycetes</taxon>
        <taxon>Micromonosporales</taxon>
        <taxon>Micromonosporaceae</taxon>
        <taxon>Asanoa</taxon>
    </lineage>
</organism>
<keyword evidence="4" id="KW-1185">Reference proteome</keyword>
<keyword evidence="2" id="KW-0732">Signal</keyword>